<dbReference type="EMBL" id="JAGTJS010000002">
    <property type="protein sequence ID" value="KAH7273623.1"/>
    <property type="molecule type" value="Genomic_DNA"/>
</dbReference>
<gene>
    <name evidence="1" type="ORF">B0J15DRAFT_458728</name>
</gene>
<accession>A0A9P9RCM6</accession>
<name>A0A9P9RCM6_FUSSL</name>
<evidence type="ECO:0000313" key="1">
    <source>
        <dbReference type="EMBL" id="KAH7273623.1"/>
    </source>
</evidence>
<evidence type="ECO:0000313" key="2">
    <source>
        <dbReference type="Proteomes" id="UP000736672"/>
    </source>
</evidence>
<dbReference type="AlphaFoldDB" id="A0A9P9RCM6"/>
<proteinExistence type="predicted"/>
<protein>
    <submittedName>
        <fullName evidence="1">Uncharacterized protein</fullName>
    </submittedName>
</protein>
<comment type="caution">
    <text evidence="1">The sequence shown here is derived from an EMBL/GenBank/DDBJ whole genome shotgun (WGS) entry which is preliminary data.</text>
</comment>
<sequence>MLMRVWMFTLAIGLWVVVIRPVIPMSLSFSFRDADIDEETRRGVARTVTTLRGRSVSQSVRPNRTVPATTGGSCAVDKLFLQASSRNGNSRAPPTVSNHLICRQCQGCLLALIIPHHSIGNTEHRLSLVVVVVNVTVSGSGGMTK</sequence>
<dbReference type="Proteomes" id="UP000736672">
    <property type="component" value="Unassembled WGS sequence"/>
</dbReference>
<reference evidence="1" key="1">
    <citation type="journal article" date="2021" name="Nat. Commun.">
        <title>Genetic determinants of endophytism in the Arabidopsis root mycobiome.</title>
        <authorList>
            <person name="Mesny F."/>
            <person name="Miyauchi S."/>
            <person name="Thiergart T."/>
            <person name="Pickel B."/>
            <person name="Atanasova L."/>
            <person name="Karlsson M."/>
            <person name="Huettel B."/>
            <person name="Barry K.W."/>
            <person name="Haridas S."/>
            <person name="Chen C."/>
            <person name="Bauer D."/>
            <person name="Andreopoulos W."/>
            <person name="Pangilinan J."/>
            <person name="LaButti K."/>
            <person name="Riley R."/>
            <person name="Lipzen A."/>
            <person name="Clum A."/>
            <person name="Drula E."/>
            <person name="Henrissat B."/>
            <person name="Kohler A."/>
            <person name="Grigoriev I.V."/>
            <person name="Martin F.M."/>
            <person name="Hacquard S."/>
        </authorList>
    </citation>
    <scope>NUCLEOTIDE SEQUENCE</scope>
    <source>
        <strain evidence="1">FSSC 5 MPI-SDFR-AT-0091</strain>
    </source>
</reference>
<keyword evidence="2" id="KW-1185">Reference proteome</keyword>
<organism evidence="1 2">
    <name type="scientific">Fusarium solani</name>
    <name type="common">Filamentous fungus</name>
    <dbReference type="NCBI Taxonomy" id="169388"/>
    <lineage>
        <taxon>Eukaryota</taxon>
        <taxon>Fungi</taxon>
        <taxon>Dikarya</taxon>
        <taxon>Ascomycota</taxon>
        <taxon>Pezizomycotina</taxon>
        <taxon>Sordariomycetes</taxon>
        <taxon>Hypocreomycetidae</taxon>
        <taxon>Hypocreales</taxon>
        <taxon>Nectriaceae</taxon>
        <taxon>Fusarium</taxon>
        <taxon>Fusarium solani species complex</taxon>
    </lineage>
</organism>